<organism evidence="7 8">
    <name type="scientific">Anisodus tanguticus</name>
    <dbReference type="NCBI Taxonomy" id="243964"/>
    <lineage>
        <taxon>Eukaryota</taxon>
        <taxon>Viridiplantae</taxon>
        <taxon>Streptophyta</taxon>
        <taxon>Embryophyta</taxon>
        <taxon>Tracheophyta</taxon>
        <taxon>Spermatophyta</taxon>
        <taxon>Magnoliopsida</taxon>
        <taxon>eudicotyledons</taxon>
        <taxon>Gunneridae</taxon>
        <taxon>Pentapetalae</taxon>
        <taxon>asterids</taxon>
        <taxon>lamiids</taxon>
        <taxon>Solanales</taxon>
        <taxon>Solanaceae</taxon>
        <taxon>Solanoideae</taxon>
        <taxon>Hyoscyameae</taxon>
        <taxon>Anisodus</taxon>
    </lineage>
</organism>
<keyword evidence="4 6" id="KW-0134">Cell wall</keyword>
<dbReference type="GO" id="GO:0052793">
    <property type="term" value="F:pectin acetylesterase activity"/>
    <property type="evidence" value="ECO:0007669"/>
    <property type="project" value="TreeGrafter"/>
</dbReference>
<dbReference type="PANTHER" id="PTHR21562:SF93">
    <property type="entry name" value="PECTIN ACETYLESTERASE 8"/>
    <property type="match status" value="1"/>
</dbReference>
<evidence type="ECO:0000256" key="2">
    <source>
        <dbReference type="ARBA" id="ARBA00004191"/>
    </source>
</evidence>
<dbReference type="AlphaFoldDB" id="A0AAE1VDP1"/>
<comment type="subcellular location">
    <subcellularLocation>
        <location evidence="2 6">Secreted</location>
        <location evidence="2 6">Cell wall</location>
    </subcellularLocation>
</comment>
<comment type="function">
    <text evidence="1 6">Hydrolyzes acetyl esters in homogalacturonan regions of pectin. In type I primary cell wall, galacturonic acid residues of pectin can be acetylated at the O-2 and O-3 positions. Decreasing the degree of acetylation of pectin gels in vitro alters their physical properties.</text>
</comment>
<dbReference type="EC" id="3.1.1.-" evidence="6"/>
<name>A0AAE1VDP1_9SOLA</name>
<reference evidence="7" key="1">
    <citation type="submission" date="2023-12" db="EMBL/GenBank/DDBJ databases">
        <title>Genome assembly of Anisodus tanguticus.</title>
        <authorList>
            <person name="Wang Y.-J."/>
        </authorList>
    </citation>
    <scope>NUCLEOTIDE SEQUENCE</scope>
    <source>
        <strain evidence="7">KB-2021</strain>
        <tissue evidence="7">Leaf</tissue>
    </source>
</reference>
<dbReference type="EMBL" id="JAVYJV010000007">
    <property type="protein sequence ID" value="KAK4365978.1"/>
    <property type="molecule type" value="Genomic_DNA"/>
</dbReference>
<feature type="chain" id="PRO_5041776149" description="Pectin acetylesterase" evidence="6">
    <location>
        <begin position="25"/>
        <end position="309"/>
    </location>
</feature>
<sequence length="309" mass="35109">MRRVSSRWHQLVFLLICSLIQVKAEVLPNTVEKTLVQDAISKGAVCLDGSPAAYHYDKGFGDGVNNWVVWLEGGGWCRSVEDCGHRLSYSNGSSNHMPNTRNFSGLLSNKKTYNPEFYNWHRIMIRYCDGSSYTGDVEAVDKNSSKMLPSSCTSRMSPALCFFPQNLQQYIKTPLFILNSAYDSFQIPETVIPFADRADFVKHCKPDFNKCSSDQKNMLRDFGAEFVSALPKSYSPSQRGMFINSCFIHCQTDYAFTWNSPVVLLNNKTIAKTFGDWFFERDLTRETVKPQDLPQICRPLPQKAQAQGH</sequence>
<dbReference type="Proteomes" id="UP001291623">
    <property type="component" value="Unassembled WGS sequence"/>
</dbReference>
<gene>
    <name evidence="7" type="ORF">RND71_013858</name>
</gene>
<dbReference type="GO" id="GO:0009505">
    <property type="term" value="C:plant-type cell wall"/>
    <property type="evidence" value="ECO:0007669"/>
    <property type="project" value="TreeGrafter"/>
</dbReference>
<comment type="similarity">
    <text evidence="3 6">Belongs to the pectinacetylesterase family.</text>
</comment>
<keyword evidence="6" id="KW-0732">Signal</keyword>
<accession>A0AAE1VDP1</accession>
<evidence type="ECO:0000256" key="3">
    <source>
        <dbReference type="ARBA" id="ARBA00005784"/>
    </source>
</evidence>
<keyword evidence="5 6" id="KW-0961">Cell wall biogenesis/degradation</keyword>
<dbReference type="GO" id="GO:0071555">
    <property type="term" value="P:cell wall organization"/>
    <property type="evidence" value="ECO:0007669"/>
    <property type="project" value="UniProtKB-KW"/>
</dbReference>
<proteinExistence type="inferred from homology"/>
<keyword evidence="6" id="KW-0378">Hydrolase</keyword>
<evidence type="ECO:0000256" key="5">
    <source>
        <dbReference type="ARBA" id="ARBA00023316"/>
    </source>
</evidence>
<evidence type="ECO:0000313" key="8">
    <source>
        <dbReference type="Proteomes" id="UP001291623"/>
    </source>
</evidence>
<evidence type="ECO:0000256" key="1">
    <source>
        <dbReference type="ARBA" id="ARBA00003534"/>
    </source>
</evidence>
<dbReference type="PANTHER" id="PTHR21562">
    <property type="entry name" value="NOTUM-RELATED"/>
    <property type="match status" value="1"/>
</dbReference>
<feature type="signal peptide" evidence="6">
    <location>
        <begin position="1"/>
        <end position="24"/>
    </location>
</feature>
<comment type="caution">
    <text evidence="7">The sequence shown here is derived from an EMBL/GenBank/DDBJ whole genome shotgun (WGS) entry which is preliminary data.</text>
</comment>
<protein>
    <recommendedName>
        <fullName evidence="6">Pectin acetylesterase</fullName>
        <ecNumber evidence="6">3.1.1.-</ecNumber>
    </recommendedName>
</protein>
<evidence type="ECO:0000313" key="7">
    <source>
        <dbReference type="EMBL" id="KAK4365978.1"/>
    </source>
</evidence>
<dbReference type="InterPro" id="IPR004963">
    <property type="entry name" value="PAE/NOTUM"/>
</dbReference>
<evidence type="ECO:0000256" key="4">
    <source>
        <dbReference type="ARBA" id="ARBA00022512"/>
    </source>
</evidence>
<keyword evidence="8" id="KW-1185">Reference proteome</keyword>
<keyword evidence="6" id="KW-0964">Secreted</keyword>
<evidence type="ECO:0000256" key="6">
    <source>
        <dbReference type="RuleBase" id="RU363114"/>
    </source>
</evidence>
<dbReference type="Pfam" id="PF03283">
    <property type="entry name" value="PAE"/>
    <property type="match status" value="1"/>
</dbReference>